<feature type="domain" description="HMA" evidence="16">
    <location>
        <begin position="131"/>
        <end position="197"/>
    </location>
</feature>
<keyword evidence="4" id="KW-0813">Transport</keyword>
<dbReference type="Proteomes" id="UP000464214">
    <property type="component" value="Chromosome"/>
</dbReference>
<evidence type="ECO:0000313" key="18">
    <source>
        <dbReference type="Proteomes" id="UP000464214"/>
    </source>
</evidence>
<dbReference type="Pfam" id="PF02411">
    <property type="entry name" value="MerT"/>
    <property type="match status" value="1"/>
</dbReference>
<evidence type="ECO:0000256" key="5">
    <source>
        <dbReference type="ARBA" id="ARBA00022466"/>
    </source>
</evidence>
<dbReference type="EMBL" id="CP047897">
    <property type="protein sequence ID" value="QHL87982.1"/>
    <property type="molecule type" value="Genomic_DNA"/>
</dbReference>
<sequence>MKTENKLAGTGLVAALAASMCCITPLLALVAGTGGLASSLAWVAPLRPWLIALTLAVLAFAWYQKFKPQPQIDCNCEPEKPRFMQSKTFLTLVTAFALLMLTFPNYANVFSPESVKQNSPVKSQGKPKAKTVAEFTITGMTCAACEGHVAGEVNKLQGIVGLQVSYANSNAVVEFDKTKTSVEQVEKAIKATGYKVTEVKVKK</sequence>
<comment type="function">
    <text evidence="14">Involved in mercury resistance. Probably transfers a mercuric ion from the periplasmic Hg(2+)-binding protein MerP to the cytoplasmic mercuric reductase MerA.</text>
</comment>
<comment type="subcellular location">
    <subcellularLocation>
        <location evidence="1">Cell inner membrane</location>
        <topology evidence="1">Multi-pass membrane protein</topology>
    </subcellularLocation>
</comment>
<dbReference type="AlphaFoldDB" id="A0A6P1P1X3"/>
<dbReference type="RefSeq" id="WP_160691907.1">
    <property type="nucleotide sequence ID" value="NZ_CP047897.1"/>
</dbReference>
<keyword evidence="7" id="KW-0997">Cell inner membrane</keyword>
<evidence type="ECO:0000256" key="3">
    <source>
        <dbReference type="ARBA" id="ARBA00017053"/>
    </source>
</evidence>
<dbReference type="GO" id="GO:0046872">
    <property type="term" value="F:metal ion binding"/>
    <property type="evidence" value="ECO:0007669"/>
    <property type="project" value="UniProtKB-KW"/>
</dbReference>
<keyword evidence="5" id="KW-0475">Mercuric resistance</keyword>
<dbReference type="InterPro" id="IPR003457">
    <property type="entry name" value="Transprt_MerT"/>
</dbReference>
<feature type="transmembrane region" description="Helical" evidence="15">
    <location>
        <begin position="46"/>
        <end position="63"/>
    </location>
</feature>
<dbReference type="GO" id="GO:0015097">
    <property type="term" value="F:mercury ion transmembrane transporter activity"/>
    <property type="evidence" value="ECO:0007669"/>
    <property type="project" value="InterPro"/>
</dbReference>
<dbReference type="PANTHER" id="PTHR46594">
    <property type="entry name" value="P-TYPE CATION-TRANSPORTING ATPASE"/>
    <property type="match status" value="1"/>
</dbReference>
<dbReference type="InterPro" id="IPR036163">
    <property type="entry name" value="HMA_dom_sf"/>
</dbReference>
<evidence type="ECO:0000256" key="11">
    <source>
        <dbReference type="ARBA" id="ARBA00022989"/>
    </source>
</evidence>
<keyword evidence="12 15" id="KW-0472">Membrane</keyword>
<keyword evidence="9" id="KW-0479">Metal-binding</keyword>
<keyword evidence="8 15" id="KW-0812">Transmembrane</keyword>
<dbReference type="Pfam" id="PF00403">
    <property type="entry name" value="HMA"/>
    <property type="match status" value="1"/>
</dbReference>
<dbReference type="InterPro" id="IPR006121">
    <property type="entry name" value="HMA_dom"/>
</dbReference>
<evidence type="ECO:0000256" key="4">
    <source>
        <dbReference type="ARBA" id="ARBA00022448"/>
    </source>
</evidence>
<evidence type="ECO:0000256" key="15">
    <source>
        <dbReference type="SAM" id="Phobius"/>
    </source>
</evidence>
<evidence type="ECO:0000256" key="1">
    <source>
        <dbReference type="ARBA" id="ARBA00004429"/>
    </source>
</evidence>
<dbReference type="PROSITE" id="PS50846">
    <property type="entry name" value="HMA_2"/>
    <property type="match status" value="1"/>
</dbReference>
<evidence type="ECO:0000256" key="14">
    <source>
        <dbReference type="ARBA" id="ARBA00045720"/>
    </source>
</evidence>
<evidence type="ECO:0000256" key="8">
    <source>
        <dbReference type="ARBA" id="ARBA00022692"/>
    </source>
</evidence>
<dbReference type="PROSITE" id="PS01047">
    <property type="entry name" value="HMA_1"/>
    <property type="match status" value="1"/>
</dbReference>
<evidence type="ECO:0000256" key="10">
    <source>
        <dbReference type="ARBA" id="ARBA00022914"/>
    </source>
</evidence>
<dbReference type="SUPFAM" id="SSF55008">
    <property type="entry name" value="HMA, heavy metal-associated domain"/>
    <property type="match status" value="1"/>
</dbReference>
<keyword evidence="11 15" id="KW-1133">Transmembrane helix</keyword>
<dbReference type="Gene3D" id="1.10.287.910">
    <property type="entry name" value="bacterial mercury transporter, merf"/>
    <property type="match status" value="1"/>
</dbReference>
<keyword evidence="10" id="KW-0476">Mercury</keyword>
<reference evidence="17 18" key="1">
    <citation type="submission" date="2020-01" db="EMBL/GenBank/DDBJ databases">
        <authorList>
            <person name="Kim M."/>
        </authorList>
    </citation>
    <scope>NUCLEOTIDE SEQUENCE [LARGE SCALE GENOMIC DNA]</scope>
    <source>
        <strain evidence="17 18">BT10</strain>
    </source>
</reference>
<evidence type="ECO:0000256" key="2">
    <source>
        <dbReference type="ARBA" id="ARBA00008224"/>
    </source>
</evidence>
<evidence type="ECO:0000256" key="7">
    <source>
        <dbReference type="ARBA" id="ARBA00022519"/>
    </source>
</evidence>
<protein>
    <recommendedName>
        <fullName evidence="3">Mercuric transport protein MerT</fullName>
    </recommendedName>
    <alternativeName>
        <fullName evidence="13">Mercury ion transport protein</fullName>
    </alternativeName>
</protein>
<dbReference type="PANTHER" id="PTHR46594:SF4">
    <property type="entry name" value="P-TYPE CATION-TRANSPORTING ATPASE"/>
    <property type="match status" value="1"/>
</dbReference>
<dbReference type="Gene3D" id="3.30.70.100">
    <property type="match status" value="1"/>
</dbReference>
<dbReference type="NCBIfam" id="NF033556">
    <property type="entry name" value="MerTP_fusion"/>
    <property type="match status" value="1"/>
</dbReference>
<evidence type="ECO:0000313" key="17">
    <source>
        <dbReference type="EMBL" id="QHL87982.1"/>
    </source>
</evidence>
<accession>A0A6P1P1X3</accession>
<comment type="similarity">
    <text evidence="2">Belongs to the MerT family.</text>
</comment>
<evidence type="ECO:0000256" key="12">
    <source>
        <dbReference type="ARBA" id="ARBA00023136"/>
    </source>
</evidence>
<dbReference type="InterPro" id="IPR017969">
    <property type="entry name" value="Heavy-metal-associated_CS"/>
</dbReference>
<organism evidence="17 18">
    <name type="scientific">Nibribacter ruber</name>
    <dbReference type="NCBI Taxonomy" id="2698458"/>
    <lineage>
        <taxon>Bacteria</taxon>
        <taxon>Pseudomonadati</taxon>
        <taxon>Bacteroidota</taxon>
        <taxon>Cytophagia</taxon>
        <taxon>Cytophagales</taxon>
        <taxon>Hymenobacteraceae</taxon>
        <taxon>Nibribacter</taxon>
    </lineage>
</organism>
<evidence type="ECO:0000256" key="6">
    <source>
        <dbReference type="ARBA" id="ARBA00022475"/>
    </source>
</evidence>
<evidence type="ECO:0000259" key="16">
    <source>
        <dbReference type="PROSITE" id="PS50846"/>
    </source>
</evidence>
<keyword evidence="6" id="KW-1003">Cell membrane</keyword>
<evidence type="ECO:0000256" key="9">
    <source>
        <dbReference type="ARBA" id="ARBA00022723"/>
    </source>
</evidence>
<keyword evidence="18" id="KW-1185">Reference proteome</keyword>
<dbReference type="KEGG" id="nib:GU926_11295"/>
<dbReference type="GO" id="GO:0005886">
    <property type="term" value="C:plasma membrane"/>
    <property type="evidence" value="ECO:0007669"/>
    <property type="project" value="UniProtKB-SubCell"/>
</dbReference>
<proteinExistence type="inferred from homology"/>
<feature type="transmembrane region" description="Helical" evidence="15">
    <location>
        <begin position="89"/>
        <end position="107"/>
    </location>
</feature>
<dbReference type="FunFam" id="3.30.70.100:FF:000005">
    <property type="entry name" value="Copper-exporting P-type ATPase A"/>
    <property type="match status" value="1"/>
</dbReference>
<name>A0A6P1P1X3_9BACT</name>
<gene>
    <name evidence="17" type="primary">merTP</name>
    <name evidence="17" type="ORF">GU926_11295</name>
</gene>
<dbReference type="CDD" id="cd00371">
    <property type="entry name" value="HMA"/>
    <property type="match status" value="1"/>
</dbReference>
<evidence type="ECO:0000256" key="13">
    <source>
        <dbReference type="ARBA" id="ARBA00030934"/>
    </source>
</evidence>